<evidence type="ECO:0000313" key="2">
    <source>
        <dbReference type="Proteomes" id="UP001190700"/>
    </source>
</evidence>
<protein>
    <submittedName>
        <fullName evidence="1">Uncharacterized protein</fullName>
    </submittedName>
</protein>
<reference evidence="1 2" key="1">
    <citation type="journal article" date="2015" name="Genome Biol. Evol.">
        <title>Comparative Genomics of a Bacterivorous Green Alga Reveals Evolutionary Causalities and Consequences of Phago-Mixotrophic Mode of Nutrition.</title>
        <authorList>
            <person name="Burns J.A."/>
            <person name="Paasch A."/>
            <person name="Narechania A."/>
            <person name="Kim E."/>
        </authorList>
    </citation>
    <scope>NUCLEOTIDE SEQUENCE [LARGE SCALE GENOMIC DNA]</scope>
    <source>
        <strain evidence="1 2">PLY_AMNH</strain>
    </source>
</reference>
<dbReference type="AlphaFoldDB" id="A0AAE0ES78"/>
<keyword evidence="2" id="KW-1185">Reference proteome</keyword>
<gene>
    <name evidence="1" type="ORF">CYMTET_51362</name>
</gene>
<dbReference type="EMBL" id="LGRX02034158">
    <property type="protein sequence ID" value="KAK3238641.1"/>
    <property type="molecule type" value="Genomic_DNA"/>
</dbReference>
<comment type="caution">
    <text evidence="1">The sequence shown here is derived from an EMBL/GenBank/DDBJ whole genome shotgun (WGS) entry which is preliminary data.</text>
</comment>
<proteinExistence type="predicted"/>
<organism evidence="1 2">
    <name type="scientific">Cymbomonas tetramitiformis</name>
    <dbReference type="NCBI Taxonomy" id="36881"/>
    <lineage>
        <taxon>Eukaryota</taxon>
        <taxon>Viridiplantae</taxon>
        <taxon>Chlorophyta</taxon>
        <taxon>Pyramimonadophyceae</taxon>
        <taxon>Pyramimonadales</taxon>
        <taxon>Pyramimonadaceae</taxon>
        <taxon>Cymbomonas</taxon>
    </lineage>
</organism>
<accession>A0AAE0ES78</accession>
<name>A0AAE0ES78_9CHLO</name>
<sequence>MCLYRFARGALQVHSRASSCNLTSLFAATGFVGSSRMLARSTFPTSLQSTWLKPMSTDVEYRDRPATDMHSAAAAAQDACEHTQKNFRELQVNPGSFLKIALPSLTADVNIAIGAIDTVAVEVTGPEMEDSVQRVRLEASSENVLEVVEVEQREHSVGRWQVRAWIPERFCSVEVGPGAAP</sequence>
<evidence type="ECO:0000313" key="1">
    <source>
        <dbReference type="EMBL" id="KAK3238641.1"/>
    </source>
</evidence>
<dbReference type="Proteomes" id="UP001190700">
    <property type="component" value="Unassembled WGS sequence"/>
</dbReference>